<dbReference type="Pfam" id="PF06101">
    <property type="entry name" value="Vps62"/>
    <property type="match status" value="1"/>
</dbReference>
<evidence type="ECO:0000313" key="3">
    <source>
        <dbReference type="Proteomes" id="UP000236161"/>
    </source>
</evidence>
<keyword evidence="2" id="KW-0378">Hydrolase</keyword>
<feature type="region of interest" description="Disordered" evidence="1">
    <location>
        <begin position="340"/>
        <end position="364"/>
    </location>
</feature>
<sequence>MGAEIWSSDDGFAVHETSDDGFTGAFVAGTAAAAAAAAGDLLCLKAAGSNNLSAMPDIAQIFDLLQIYSPWIYFHPDEPYLPSSVSWFFDNGALLYSKENPNSPIGIDSAGAALPQGGTNDGAYWLDLPADNTAKQRVKSGNLSAAESYIHVKPVLGGSATDIVFWIFYPFNGPARAKVFISISLGKIGEHVGDWEHVTLRISNFDGKLQRMYFSQHSSGKWVEVADLEFADGGRRPTAYSTLHGHAFYPKAGLVLQGEVEPGIGVRDDTAAGGQRMDAAARAVVAAAEYLGVREPAWLQYMREWGPKVSYDVEKEIGKVEKILPRKMKSGLRRLVSRLPPEMLGEEGPTGPKAKANWNGDEVS</sequence>
<evidence type="ECO:0000256" key="1">
    <source>
        <dbReference type="SAM" id="MobiDB-lite"/>
    </source>
</evidence>
<dbReference type="Proteomes" id="UP000236161">
    <property type="component" value="Unassembled WGS sequence"/>
</dbReference>
<gene>
    <name evidence="2" type="ORF">AXF42_Ash009489</name>
</gene>
<dbReference type="InterPro" id="IPR009291">
    <property type="entry name" value="Vps62"/>
</dbReference>
<keyword evidence="2" id="KW-0326">Glycosidase</keyword>
<accession>A0A2I0B919</accession>
<evidence type="ECO:0000313" key="2">
    <source>
        <dbReference type="EMBL" id="PKA64269.1"/>
    </source>
</evidence>
<proteinExistence type="predicted"/>
<dbReference type="OrthoDB" id="188042at2759"/>
<protein>
    <submittedName>
        <fullName evidence="2">Alpha-mannosidase</fullName>
        <ecNumber evidence="2">3.2.1.24</ecNumber>
    </submittedName>
</protein>
<dbReference type="PANTHER" id="PTHR48152">
    <property type="entry name" value="F1C9.34 PROTEIN"/>
    <property type="match status" value="1"/>
</dbReference>
<dbReference type="STRING" id="1088818.A0A2I0B919"/>
<keyword evidence="3" id="KW-1185">Reference proteome</keyword>
<dbReference type="GO" id="GO:0004559">
    <property type="term" value="F:alpha-mannosidase activity"/>
    <property type="evidence" value="ECO:0007669"/>
    <property type="project" value="UniProtKB-EC"/>
</dbReference>
<dbReference type="PANTHER" id="PTHR48152:SF3">
    <property type="entry name" value="DUF946 FAMILY PROTEIN (DUF946)"/>
    <property type="match status" value="1"/>
</dbReference>
<organism evidence="2 3">
    <name type="scientific">Apostasia shenzhenica</name>
    <dbReference type="NCBI Taxonomy" id="1088818"/>
    <lineage>
        <taxon>Eukaryota</taxon>
        <taxon>Viridiplantae</taxon>
        <taxon>Streptophyta</taxon>
        <taxon>Embryophyta</taxon>
        <taxon>Tracheophyta</taxon>
        <taxon>Spermatophyta</taxon>
        <taxon>Magnoliopsida</taxon>
        <taxon>Liliopsida</taxon>
        <taxon>Asparagales</taxon>
        <taxon>Orchidaceae</taxon>
        <taxon>Apostasioideae</taxon>
        <taxon>Apostasia</taxon>
    </lineage>
</organism>
<name>A0A2I0B919_9ASPA</name>
<reference evidence="2 3" key="1">
    <citation type="journal article" date="2017" name="Nature">
        <title>The Apostasia genome and the evolution of orchids.</title>
        <authorList>
            <person name="Zhang G.Q."/>
            <person name="Liu K.W."/>
            <person name="Li Z."/>
            <person name="Lohaus R."/>
            <person name="Hsiao Y.Y."/>
            <person name="Niu S.C."/>
            <person name="Wang J.Y."/>
            <person name="Lin Y.C."/>
            <person name="Xu Q."/>
            <person name="Chen L.J."/>
            <person name="Yoshida K."/>
            <person name="Fujiwara S."/>
            <person name="Wang Z.W."/>
            <person name="Zhang Y.Q."/>
            <person name="Mitsuda N."/>
            <person name="Wang M."/>
            <person name="Liu G.H."/>
            <person name="Pecoraro L."/>
            <person name="Huang H.X."/>
            <person name="Xiao X.J."/>
            <person name="Lin M."/>
            <person name="Wu X.Y."/>
            <person name="Wu W.L."/>
            <person name="Chen Y.Y."/>
            <person name="Chang S.B."/>
            <person name="Sakamoto S."/>
            <person name="Ohme-Takagi M."/>
            <person name="Yagi M."/>
            <person name="Zeng S.J."/>
            <person name="Shen C.Y."/>
            <person name="Yeh C.M."/>
            <person name="Luo Y.B."/>
            <person name="Tsai W.C."/>
            <person name="Van de Peer Y."/>
            <person name="Liu Z.J."/>
        </authorList>
    </citation>
    <scope>NUCLEOTIDE SEQUENCE [LARGE SCALE GENOMIC DNA]</scope>
    <source>
        <strain evidence="3">cv. Shenzhen</strain>
        <tissue evidence="2">Stem</tissue>
    </source>
</reference>
<dbReference type="EMBL" id="KZ451905">
    <property type="protein sequence ID" value="PKA64269.1"/>
    <property type="molecule type" value="Genomic_DNA"/>
</dbReference>
<dbReference type="AlphaFoldDB" id="A0A2I0B919"/>
<dbReference type="EC" id="3.2.1.24" evidence="2"/>